<gene>
    <name evidence="2" type="primary">HMGCR_0</name>
    <name evidence="2" type="ORF">E2C01_053788</name>
</gene>
<accession>A0A5B7GHP0</accession>
<evidence type="ECO:0000259" key="1">
    <source>
        <dbReference type="PROSITE" id="PS50156"/>
    </source>
</evidence>
<comment type="caution">
    <text evidence="2">The sequence shown here is derived from an EMBL/GenBank/DDBJ whole genome shotgun (WGS) entry which is preliminary data.</text>
</comment>
<dbReference type="EMBL" id="VSRR010016852">
    <property type="protein sequence ID" value="MPC59760.1"/>
    <property type="molecule type" value="Genomic_DNA"/>
</dbReference>
<dbReference type="AlphaFoldDB" id="A0A5B7GHP0"/>
<reference evidence="2 3" key="1">
    <citation type="submission" date="2019-05" db="EMBL/GenBank/DDBJ databases">
        <title>Another draft genome of Portunus trituberculatus and its Hox gene families provides insights of decapod evolution.</title>
        <authorList>
            <person name="Jeong J.-H."/>
            <person name="Song I."/>
            <person name="Kim S."/>
            <person name="Choi T."/>
            <person name="Kim D."/>
            <person name="Ryu S."/>
            <person name="Kim W."/>
        </authorList>
    </citation>
    <scope>NUCLEOTIDE SEQUENCE [LARGE SCALE GENOMIC DNA]</scope>
    <source>
        <tissue evidence="2">Muscle</tissue>
    </source>
</reference>
<evidence type="ECO:0000313" key="3">
    <source>
        <dbReference type="Proteomes" id="UP000324222"/>
    </source>
</evidence>
<sequence length="120" mass="12831">MIKEKSYIATSSSIDVCLSPRDALFFLLLLVDLSRTSLLAQFALSSSSQTEVCTNIAYGMARLGPSLTLDTIVEALVIGAGTLSGNFMVAGIGGLCWSYFDANVELDSACITENAYEMKK</sequence>
<dbReference type="Proteomes" id="UP000324222">
    <property type="component" value="Unassembled WGS sequence"/>
</dbReference>
<keyword evidence="3" id="KW-1185">Reference proteome</keyword>
<dbReference type="PROSITE" id="PS50156">
    <property type="entry name" value="SSD"/>
    <property type="match status" value="1"/>
</dbReference>
<dbReference type="InterPro" id="IPR000731">
    <property type="entry name" value="SSD"/>
</dbReference>
<proteinExistence type="predicted"/>
<organism evidence="2 3">
    <name type="scientific">Portunus trituberculatus</name>
    <name type="common">Swimming crab</name>
    <name type="synonym">Neptunus trituberculatus</name>
    <dbReference type="NCBI Taxonomy" id="210409"/>
    <lineage>
        <taxon>Eukaryota</taxon>
        <taxon>Metazoa</taxon>
        <taxon>Ecdysozoa</taxon>
        <taxon>Arthropoda</taxon>
        <taxon>Crustacea</taxon>
        <taxon>Multicrustacea</taxon>
        <taxon>Malacostraca</taxon>
        <taxon>Eumalacostraca</taxon>
        <taxon>Eucarida</taxon>
        <taxon>Decapoda</taxon>
        <taxon>Pleocyemata</taxon>
        <taxon>Brachyura</taxon>
        <taxon>Eubrachyura</taxon>
        <taxon>Portunoidea</taxon>
        <taxon>Portunidae</taxon>
        <taxon>Portuninae</taxon>
        <taxon>Portunus</taxon>
    </lineage>
</organism>
<evidence type="ECO:0000313" key="2">
    <source>
        <dbReference type="EMBL" id="MPC59760.1"/>
    </source>
</evidence>
<protein>
    <submittedName>
        <fullName evidence="2">3-hydroxy-3-methylglutaryl-coenzyme A reductase</fullName>
    </submittedName>
</protein>
<feature type="domain" description="SSD" evidence="1">
    <location>
        <begin position="22"/>
        <end position="96"/>
    </location>
</feature>
<name>A0A5B7GHP0_PORTR</name>